<name>X1H3V9_9ZZZZ</name>
<dbReference type="EMBL" id="BARU01029185">
    <property type="protein sequence ID" value="GAH64092.1"/>
    <property type="molecule type" value="Genomic_DNA"/>
</dbReference>
<organism evidence="1">
    <name type="scientific">marine sediment metagenome</name>
    <dbReference type="NCBI Taxonomy" id="412755"/>
    <lineage>
        <taxon>unclassified sequences</taxon>
        <taxon>metagenomes</taxon>
        <taxon>ecological metagenomes</taxon>
    </lineage>
</organism>
<feature type="non-terminal residue" evidence="1">
    <location>
        <position position="54"/>
    </location>
</feature>
<comment type="caution">
    <text evidence="1">The sequence shown here is derived from an EMBL/GenBank/DDBJ whole genome shotgun (WGS) entry which is preliminary data.</text>
</comment>
<dbReference type="Gene3D" id="3.40.720.10">
    <property type="entry name" value="Alkaline Phosphatase, subunit A"/>
    <property type="match status" value="1"/>
</dbReference>
<proteinExistence type="predicted"/>
<dbReference type="InterPro" id="IPR017850">
    <property type="entry name" value="Alkaline_phosphatase_core_sf"/>
</dbReference>
<accession>X1H3V9</accession>
<evidence type="ECO:0000313" key="1">
    <source>
        <dbReference type="EMBL" id="GAH64092.1"/>
    </source>
</evidence>
<dbReference type="SUPFAM" id="SSF53649">
    <property type="entry name" value="Alkaline phosphatase-like"/>
    <property type="match status" value="1"/>
</dbReference>
<gene>
    <name evidence="1" type="ORF">S03H2_46478</name>
</gene>
<reference evidence="1" key="1">
    <citation type="journal article" date="2014" name="Front. Microbiol.">
        <title>High frequency of phylogenetically diverse reductive dehalogenase-homologous genes in deep subseafloor sedimentary metagenomes.</title>
        <authorList>
            <person name="Kawai M."/>
            <person name="Futagami T."/>
            <person name="Toyoda A."/>
            <person name="Takaki Y."/>
            <person name="Nishi S."/>
            <person name="Hori S."/>
            <person name="Arai W."/>
            <person name="Tsubouchi T."/>
            <person name="Morono Y."/>
            <person name="Uchiyama I."/>
            <person name="Ito T."/>
            <person name="Fujiyama A."/>
            <person name="Inagaki F."/>
            <person name="Takami H."/>
        </authorList>
    </citation>
    <scope>NUCLEOTIDE SEQUENCE</scope>
    <source>
        <strain evidence="1">Expedition CK06-06</strain>
    </source>
</reference>
<sequence>MFNNASINCGWTLPQHITMLTGTHPLKHKLIYLQKRCALSRRIYTLAECFQKKG</sequence>
<protein>
    <submittedName>
        <fullName evidence="1">Uncharacterized protein</fullName>
    </submittedName>
</protein>
<dbReference type="AlphaFoldDB" id="X1H3V9"/>